<reference evidence="8" key="1">
    <citation type="submission" date="2016-10" db="EMBL/GenBank/DDBJ databases">
        <authorList>
            <person name="Varghese N."/>
            <person name="Submissions S."/>
        </authorList>
    </citation>
    <scope>NUCLEOTIDE SEQUENCE [LARGE SCALE GENOMIC DNA]</scope>
    <source>
        <strain evidence="8">DSM 22082</strain>
    </source>
</reference>
<dbReference type="InterPro" id="IPR050367">
    <property type="entry name" value="APC_superfamily"/>
</dbReference>
<feature type="transmembrane region" description="Helical" evidence="6">
    <location>
        <begin position="32"/>
        <end position="52"/>
    </location>
</feature>
<feature type="transmembrane region" description="Helical" evidence="6">
    <location>
        <begin position="156"/>
        <end position="175"/>
    </location>
</feature>
<dbReference type="Pfam" id="PF00324">
    <property type="entry name" value="AA_permease"/>
    <property type="match status" value="1"/>
</dbReference>
<feature type="transmembrane region" description="Helical" evidence="6">
    <location>
        <begin position="370"/>
        <end position="389"/>
    </location>
</feature>
<keyword evidence="9" id="KW-1185">Reference proteome</keyword>
<evidence type="ECO:0000256" key="3">
    <source>
        <dbReference type="ARBA" id="ARBA00022989"/>
    </source>
</evidence>
<evidence type="ECO:0000313" key="8">
    <source>
        <dbReference type="EMBL" id="SDT16188.1"/>
    </source>
</evidence>
<evidence type="ECO:0000256" key="5">
    <source>
        <dbReference type="SAM" id="MobiDB-lite"/>
    </source>
</evidence>
<dbReference type="GO" id="GO:0022857">
    <property type="term" value="F:transmembrane transporter activity"/>
    <property type="evidence" value="ECO:0007669"/>
    <property type="project" value="InterPro"/>
</dbReference>
<organism evidence="8 9">
    <name type="scientific">Brevibacterium sandarakinum</name>
    <dbReference type="NCBI Taxonomy" id="629680"/>
    <lineage>
        <taxon>Bacteria</taxon>
        <taxon>Bacillati</taxon>
        <taxon>Actinomycetota</taxon>
        <taxon>Actinomycetes</taxon>
        <taxon>Micrococcales</taxon>
        <taxon>Brevibacteriaceae</taxon>
        <taxon>Brevibacterium</taxon>
    </lineage>
</organism>
<evidence type="ECO:0000313" key="9">
    <source>
        <dbReference type="Proteomes" id="UP000199700"/>
    </source>
</evidence>
<evidence type="ECO:0000259" key="7">
    <source>
        <dbReference type="Pfam" id="PF00324"/>
    </source>
</evidence>
<evidence type="ECO:0000256" key="4">
    <source>
        <dbReference type="ARBA" id="ARBA00023136"/>
    </source>
</evidence>
<dbReference type="GO" id="GO:0005886">
    <property type="term" value="C:plasma membrane"/>
    <property type="evidence" value="ECO:0007669"/>
    <property type="project" value="UniProtKB-SubCell"/>
</dbReference>
<feature type="transmembrane region" description="Helical" evidence="6">
    <location>
        <begin position="313"/>
        <end position="337"/>
    </location>
</feature>
<evidence type="ECO:0000256" key="2">
    <source>
        <dbReference type="ARBA" id="ARBA00022692"/>
    </source>
</evidence>
<dbReference type="Proteomes" id="UP000199700">
    <property type="component" value="Chromosome"/>
</dbReference>
<accession>A0A1H1Y3W4</accession>
<sequence>MTSATPPPSTSGSVSAASGSGLSSKGLSAGKIGAIGGAIIGISCIAPAYTLTSGLGPTISQVGVHTPAILLIGFVPMLLVVFGYRELNTAMPDSGTTFTWATRAFGPWLGWMGGWGLISATVLVLSNLAAVAVDFLFLLLAQIFGEPGIADLTRVLWINIPVTIVLTAAAAWISYRGVEATQKIQVWLVAFQVLALGWFVIAAFFHVSNGTAFDPTPVELGWFNPAEAGDFSTVAAAVSLSIFLFWGWDTVITMNEEAKNPEKTPGRAAMLTIVAIVIIYLACTVAVISFAGVGTDGLGAGNPENQESIFAALAGPVMGPFAVLVSIAVLSSSLASLQSTMVSPSRTILAMGHYRALPKRYGNISPRYKSPSVATVTSAGAAIIFYVVMRLLSENALWDTITALGLMVCFYYGVTGLACIWYFRRSLFKGPKNFFFRFLFPLVGGVTLLVIFVTTAIDSLDPDYGSGSSVFGIGLVFVLGIGVLLLGVVIMIFQSRRHPAFFRGETLAQGVHAG</sequence>
<feature type="transmembrane region" description="Helical" evidence="6">
    <location>
        <begin position="228"/>
        <end position="248"/>
    </location>
</feature>
<dbReference type="PANTHER" id="PTHR42770">
    <property type="entry name" value="AMINO ACID TRANSPORTER-RELATED"/>
    <property type="match status" value="1"/>
</dbReference>
<evidence type="ECO:0000256" key="6">
    <source>
        <dbReference type="SAM" id="Phobius"/>
    </source>
</evidence>
<feature type="transmembrane region" description="Helical" evidence="6">
    <location>
        <begin position="117"/>
        <end position="144"/>
    </location>
</feature>
<dbReference type="Gene3D" id="1.20.1740.10">
    <property type="entry name" value="Amino acid/polyamine transporter I"/>
    <property type="match status" value="1"/>
</dbReference>
<dbReference type="EMBL" id="LT629739">
    <property type="protein sequence ID" value="SDT16188.1"/>
    <property type="molecule type" value="Genomic_DNA"/>
</dbReference>
<proteinExistence type="predicted"/>
<dbReference type="PANTHER" id="PTHR42770:SF7">
    <property type="entry name" value="MEMBRANE PROTEIN"/>
    <property type="match status" value="1"/>
</dbReference>
<feature type="transmembrane region" description="Helical" evidence="6">
    <location>
        <begin position="435"/>
        <end position="457"/>
    </location>
</feature>
<dbReference type="InterPro" id="IPR004841">
    <property type="entry name" value="AA-permease/SLC12A_dom"/>
</dbReference>
<comment type="subcellular location">
    <subcellularLocation>
        <location evidence="1">Membrane</location>
        <topology evidence="1">Multi-pass membrane protein</topology>
    </subcellularLocation>
</comment>
<protein>
    <submittedName>
        <fullName evidence="8">Amino acid transporter</fullName>
    </submittedName>
</protein>
<feature type="region of interest" description="Disordered" evidence="5">
    <location>
        <begin position="1"/>
        <end position="24"/>
    </location>
</feature>
<feature type="transmembrane region" description="Helical" evidence="6">
    <location>
        <begin position="469"/>
        <end position="493"/>
    </location>
</feature>
<feature type="transmembrane region" description="Helical" evidence="6">
    <location>
        <begin position="269"/>
        <end position="293"/>
    </location>
</feature>
<gene>
    <name evidence="8" type="ORF">SAMN04489751_3957</name>
</gene>
<keyword evidence="2 6" id="KW-0812">Transmembrane</keyword>
<feature type="domain" description="Amino acid permease/ SLC12A" evidence="7">
    <location>
        <begin position="49"/>
        <end position="484"/>
    </location>
</feature>
<feature type="transmembrane region" description="Helical" evidence="6">
    <location>
        <begin position="64"/>
        <end position="84"/>
    </location>
</feature>
<dbReference type="AlphaFoldDB" id="A0A1H1Y3W4"/>
<keyword evidence="4 6" id="KW-0472">Membrane</keyword>
<dbReference type="STRING" id="629680.SAMN04489751_3957"/>
<feature type="compositionally biased region" description="Low complexity" evidence="5">
    <location>
        <begin position="10"/>
        <end position="24"/>
    </location>
</feature>
<feature type="transmembrane region" description="Helical" evidence="6">
    <location>
        <begin position="187"/>
        <end position="208"/>
    </location>
</feature>
<evidence type="ECO:0000256" key="1">
    <source>
        <dbReference type="ARBA" id="ARBA00004141"/>
    </source>
</evidence>
<keyword evidence="3 6" id="KW-1133">Transmembrane helix</keyword>
<dbReference type="OrthoDB" id="138827at2"/>
<name>A0A1H1Y3W4_BRESA</name>
<dbReference type="PIRSF" id="PIRSF006060">
    <property type="entry name" value="AA_transporter"/>
    <property type="match status" value="1"/>
</dbReference>
<dbReference type="RefSeq" id="WP_092108343.1">
    <property type="nucleotide sequence ID" value="NZ_LT629739.1"/>
</dbReference>
<feature type="transmembrane region" description="Helical" evidence="6">
    <location>
        <begin position="401"/>
        <end position="423"/>
    </location>
</feature>